<comment type="similarity">
    <text evidence="1 3">Belongs to the CMC family.</text>
</comment>
<name>K0KRZ8_WICCF</name>
<dbReference type="HOGENOM" id="CLU_1579724_0_0_1"/>
<dbReference type="GO" id="GO:0005743">
    <property type="term" value="C:mitochondrial inner membrane"/>
    <property type="evidence" value="ECO:0007669"/>
    <property type="project" value="UniProtKB-SubCell"/>
</dbReference>
<dbReference type="InterPro" id="IPR013892">
    <property type="entry name" value="Cyt_c_biogenesis_Cmc1-like"/>
</dbReference>
<dbReference type="InParanoid" id="K0KRZ8"/>
<keyword evidence="3" id="KW-0143">Chaperone</keyword>
<evidence type="ECO:0000313" key="4">
    <source>
        <dbReference type="EMBL" id="CCH44123.1"/>
    </source>
</evidence>
<dbReference type="EMBL" id="CAIF01000108">
    <property type="protein sequence ID" value="CCH44123.1"/>
    <property type="molecule type" value="Genomic_DNA"/>
</dbReference>
<keyword evidence="3" id="KW-0999">Mitochondrion inner membrane</keyword>
<evidence type="ECO:0000313" key="5">
    <source>
        <dbReference type="Proteomes" id="UP000009328"/>
    </source>
</evidence>
<comment type="subcellular location">
    <subcellularLocation>
        <location evidence="3">Mitochondrion inner membrane</location>
    </subcellularLocation>
</comment>
<dbReference type="Pfam" id="PF08583">
    <property type="entry name" value="Cmc1"/>
    <property type="match status" value="1"/>
</dbReference>
<sequence>MVWPFHANSSPVKQNEDKIEEQVIQELPKDLGDFLKAKNRERFRFKDDTVDEDFGSFKKFYNPNTISKTNCAEFEQAIMDCFDKGSTKEKLSMCKDQTTRLTKCLGFQKIVINKLGVDQIESKDKFYKIEQVADDIGLKWESKVEDPNILPQEILDDIYEKRDEIWKES</sequence>
<organism evidence="4 5">
    <name type="scientific">Wickerhamomyces ciferrii (strain ATCC 14091 / BCRC 22168 / CBS 111 / JCM 3599 / NBRC 0793 / NRRL Y-1031 F-60-10)</name>
    <name type="common">Yeast</name>
    <name type="synonym">Pichia ciferrii</name>
    <dbReference type="NCBI Taxonomy" id="1206466"/>
    <lineage>
        <taxon>Eukaryota</taxon>
        <taxon>Fungi</taxon>
        <taxon>Dikarya</taxon>
        <taxon>Ascomycota</taxon>
        <taxon>Saccharomycotina</taxon>
        <taxon>Saccharomycetes</taxon>
        <taxon>Phaffomycetales</taxon>
        <taxon>Wickerhamomycetaceae</taxon>
        <taxon>Wickerhamomyces</taxon>
    </lineage>
</organism>
<dbReference type="Proteomes" id="UP000009328">
    <property type="component" value="Unassembled WGS sequence"/>
</dbReference>
<keyword evidence="3" id="KW-0496">Mitochondrion</keyword>
<evidence type="ECO:0000256" key="1">
    <source>
        <dbReference type="ARBA" id="ARBA00007347"/>
    </source>
</evidence>
<proteinExistence type="inferred from homology"/>
<gene>
    <name evidence="4" type="ORF">BN7_3681</name>
</gene>
<accession>K0KRZ8</accession>
<keyword evidence="5" id="KW-1185">Reference proteome</keyword>
<evidence type="ECO:0000256" key="3">
    <source>
        <dbReference type="RuleBase" id="RU364104"/>
    </source>
</evidence>
<keyword evidence="2" id="KW-1015">Disulfide bond</keyword>
<evidence type="ECO:0000256" key="2">
    <source>
        <dbReference type="ARBA" id="ARBA00023157"/>
    </source>
</evidence>
<protein>
    <recommendedName>
        <fullName evidence="3">COX assembly mitochondrial protein</fullName>
    </recommendedName>
</protein>
<keyword evidence="3" id="KW-0472">Membrane</keyword>
<dbReference type="AlphaFoldDB" id="K0KRZ8"/>
<comment type="caution">
    <text evidence="4">The sequence shown here is derived from an EMBL/GenBank/DDBJ whole genome shotgun (WGS) entry which is preliminary data.</text>
</comment>
<reference evidence="4 5" key="1">
    <citation type="journal article" date="2012" name="Eukaryot. Cell">
        <title>Draft genome sequence of Wickerhamomyces ciferrii NRRL Y-1031 F-60-10.</title>
        <authorList>
            <person name="Schneider J."/>
            <person name="Andrea H."/>
            <person name="Blom J."/>
            <person name="Jaenicke S."/>
            <person name="Ruckert C."/>
            <person name="Schorsch C."/>
            <person name="Szczepanowski R."/>
            <person name="Farwick M."/>
            <person name="Goesmann A."/>
            <person name="Puhler A."/>
            <person name="Schaffer S."/>
            <person name="Tauch A."/>
            <person name="Kohler T."/>
            <person name="Brinkrolf K."/>
        </authorList>
    </citation>
    <scope>NUCLEOTIDE SEQUENCE [LARGE SCALE GENOMIC DNA]</scope>
    <source>
        <strain evidence="5">ATCC 14091 / BCRC 22168 / CBS 111 / JCM 3599 / NBRC 0793 / NRRL Y-1031 F-60-10</strain>
    </source>
</reference>
<comment type="function">
    <text evidence="3">Required for mitochondrial cytochrome c oxidase (COX) assembly and respiration.</text>
</comment>